<dbReference type="PANTHER" id="PTHR15710:SF77">
    <property type="entry name" value="RING-H2 FINGER PROTEIN ATL21B"/>
    <property type="match status" value="1"/>
</dbReference>
<protein>
    <recommendedName>
        <fullName evidence="2">RING-type E3 ubiquitin transferase</fullName>
        <ecNumber evidence="2">2.3.2.27</ecNumber>
    </recommendedName>
</protein>
<dbReference type="EMBL" id="CAUOFW020003823">
    <property type="protein sequence ID" value="CAK9162225.1"/>
    <property type="molecule type" value="Genomic_DNA"/>
</dbReference>
<evidence type="ECO:0000313" key="9">
    <source>
        <dbReference type="EMBL" id="CAK9162227.1"/>
    </source>
</evidence>
<dbReference type="InterPro" id="IPR013083">
    <property type="entry name" value="Znf_RING/FYVE/PHD"/>
</dbReference>
<gene>
    <name evidence="8" type="ORF">ILEXP_LOCUS31072</name>
    <name evidence="9" type="ORF">ILEXP_LOCUS31074</name>
    <name evidence="10" type="ORF">ILEXP_LOCUS32747</name>
    <name evidence="11" type="ORF">ILEXP_LOCUS43458</name>
    <name evidence="12" type="ORF">ILEXP_LOCUS53636</name>
</gene>
<evidence type="ECO:0000256" key="5">
    <source>
        <dbReference type="ARBA" id="ARBA00022833"/>
    </source>
</evidence>
<keyword evidence="3" id="KW-0479">Metal-binding</keyword>
<name>A0ABC8TXV8_9AQUA</name>
<evidence type="ECO:0000313" key="12">
    <source>
        <dbReference type="EMBL" id="CAK9183372.1"/>
    </source>
</evidence>
<dbReference type="SUPFAM" id="SSF57850">
    <property type="entry name" value="RING/U-box"/>
    <property type="match status" value="1"/>
</dbReference>
<dbReference type="AlphaFoldDB" id="A0ABC8TXV8"/>
<keyword evidence="5" id="KW-0862">Zinc</keyword>
<evidence type="ECO:0000313" key="8">
    <source>
        <dbReference type="EMBL" id="CAK9162225.1"/>
    </source>
</evidence>
<evidence type="ECO:0000256" key="4">
    <source>
        <dbReference type="ARBA" id="ARBA00022771"/>
    </source>
</evidence>
<dbReference type="EMBL" id="CAUOFW020004069">
    <property type="protein sequence ID" value="CAK9163696.1"/>
    <property type="molecule type" value="Genomic_DNA"/>
</dbReference>
<keyword evidence="4 6" id="KW-0863">Zinc-finger</keyword>
<dbReference type="EC" id="2.3.2.27" evidence="2"/>
<evidence type="ECO:0000256" key="1">
    <source>
        <dbReference type="ARBA" id="ARBA00000900"/>
    </source>
</evidence>
<dbReference type="Proteomes" id="UP001642360">
    <property type="component" value="Unassembled WGS sequence"/>
</dbReference>
<dbReference type="CDD" id="cd16454">
    <property type="entry name" value="RING-H2_PA-TM-RING"/>
    <property type="match status" value="1"/>
</dbReference>
<dbReference type="InterPro" id="IPR001841">
    <property type="entry name" value="Znf_RING"/>
</dbReference>
<keyword evidence="13" id="KW-1185">Reference proteome</keyword>
<accession>A0ABC8TXV8</accession>
<evidence type="ECO:0000256" key="6">
    <source>
        <dbReference type="PROSITE-ProRule" id="PRU00175"/>
    </source>
</evidence>
<evidence type="ECO:0000256" key="3">
    <source>
        <dbReference type="ARBA" id="ARBA00022723"/>
    </source>
</evidence>
<comment type="catalytic activity">
    <reaction evidence="1">
        <text>S-ubiquitinyl-[E2 ubiquitin-conjugating enzyme]-L-cysteine + [acceptor protein]-L-lysine = [E2 ubiquitin-conjugating enzyme]-L-cysteine + N(6)-ubiquitinyl-[acceptor protein]-L-lysine.</text>
        <dbReference type="EC" id="2.3.2.27"/>
    </reaction>
</comment>
<feature type="domain" description="RING-type" evidence="7">
    <location>
        <begin position="173"/>
        <end position="214"/>
    </location>
</feature>
<sequence>MPNHYSLQLDRDALPLGTRRLPPYESLCLQIRIRRRAYINDSVVQELPEYAQAFTLLHEMLLHEDSARVFLSFCLSAVGIPINDQDQMLNAIASFYLDMGVDPASSTCSGGAIPIVLADILIEYEAHDETQAVNRAIQESMELDMFKAVPATKSSIEGLKKVRLEGSGSMEECMICLEKFCVGQEATCMPCSHVYHGDCIAQWLERSHLCPLCRFQMPTDSGSSR</sequence>
<evidence type="ECO:0000313" key="10">
    <source>
        <dbReference type="EMBL" id="CAK9163696.1"/>
    </source>
</evidence>
<dbReference type="EMBL" id="CAUOFW020003823">
    <property type="protein sequence ID" value="CAK9162227.1"/>
    <property type="molecule type" value="Genomic_DNA"/>
</dbReference>
<dbReference type="Pfam" id="PF13639">
    <property type="entry name" value="zf-RING_2"/>
    <property type="match status" value="1"/>
</dbReference>
<dbReference type="EMBL" id="CAUOFW020006193">
    <property type="protein sequence ID" value="CAK9173727.1"/>
    <property type="molecule type" value="Genomic_DNA"/>
</dbReference>
<dbReference type="Gene3D" id="3.30.40.10">
    <property type="entry name" value="Zinc/RING finger domain, C3HC4 (zinc finger)"/>
    <property type="match status" value="1"/>
</dbReference>
<evidence type="ECO:0000313" key="11">
    <source>
        <dbReference type="EMBL" id="CAK9173727.1"/>
    </source>
</evidence>
<evidence type="ECO:0000256" key="2">
    <source>
        <dbReference type="ARBA" id="ARBA00012483"/>
    </source>
</evidence>
<dbReference type="EMBL" id="CAUOFW020008625">
    <property type="protein sequence ID" value="CAK9183372.1"/>
    <property type="molecule type" value="Genomic_DNA"/>
</dbReference>
<reference evidence="11 13" key="1">
    <citation type="submission" date="2024-02" db="EMBL/GenBank/DDBJ databases">
        <authorList>
            <person name="Vignale AGUSTIN F."/>
            <person name="Sosa J E."/>
            <person name="Modenutti C."/>
        </authorList>
    </citation>
    <scope>NUCLEOTIDE SEQUENCE [LARGE SCALE GENOMIC DNA]</scope>
</reference>
<comment type="caution">
    <text evidence="11">The sequence shown here is derived from an EMBL/GenBank/DDBJ whole genome shotgun (WGS) entry which is preliminary data.</text>
</comment>
<proteinExistence type="predicted"/>
<dbReference type="FunFam" id="3.30.40.10:FF:000781">
    <property type="entry name" value="Uncharacterized protein"/>
    <property type="match status" value="1"/>
</dbReference>
<dbReference type="SMART" id="SM00184">
    <property type="entry name" value="RING"/>
    <property type="match status" value="1"/>
</dbReference>
<dbReference type="GO" id="GO:0061630">
    <property type="term" value="F:ubiquitin protein ligase activity"/>
    <property type="evidence" value="ECO:0007669"/>
    <property type="project" value="UniProtKB-EC"/>
</dbReference>
<dbReference type="PANTHER" id="PTHR15710">
    <property type="entry name" value="E3 UBIQUITIN-PROTEIN LIGASE PRAJA"/>
    <property type="match status" value="1"/>
</dbReference>
<dbReference type="GO" id="GO:0008270">
    <property type="term" value="F:zinc ion binding"/>
    <property type="evidence" value="ECO:0007669"/>
    <property type="project" value="UniProtKB-KW"/>
</dbReference>
<organism evidence="11 13">
    <name type="scientific">Ilex paraguariensis</name>
    <name type="common">yerba mate</name>
    <dbReference type="NCBI Taxonomy" id="185542"/>
    <lineage>
        <taxon>Eukaryota</taxon>
        <taxon>Viridiplantae</taxon>
        <taxon>Streptophyta</taxon>
        <taxon>Embryophyta</taxon>
        <taxon>Tracheophyta</taxon>
        <taxon>Spermatophyta</taxon>
        <taxon>Magnoliopsida</taxon>
        <taxon>eudicotyledons</taxon>
        <taxon>Gunneridae</taxon>
        <taxon>Pentapetalae</taxon>
        <taxon>asterids</taxon>
        <taxon>campanulids</taxon>
        <taxon>Aquifoliales</taxon>
        <taxon>Aquifoliaceae</taxon>
        <taxon>Ilex</taxon>
    </lineage>
</organism>
<evidence type="ECO:0000259" key="7">
    <source>
        <dbReference type="PROSITE" id="PS50089"/>
    </source>
</evidence>
<dbReference type="PROSITE" id="PS50089">
    <property type="entry name" value="ZF_RING_2"/>
    <property type="match status" value="1"/>
</dbReference>
<evidence type="ECO:0000313" key="13">
    <source>
        <dbReference type="Proteomes" id="UP001642360"/>
    </source>
</evidence>